<dbReference type="InterPro" id="IPR046831">
    <property type="entry name" value="Calmodulin_bind_N"/>
</dbReference>
<dbReference type="PANTHER" id="PTHR31713:SF41">
    <property type="entry name" value="CALMODULIN-BINDING PROTEIN 60 A-LIKE"/>
    <property type="match status" value="1"/>
</dbReference>
<keyword evidence="4" id="KW-1185">Reference proteome</keyword>
<dbReference type="InterPro" id="IPR012416">
    <property type="entry name" value="CBP60"/>
</dbReference>
<dbReference type="GO" id="GO:0080142">
    <property type="term" value="P:regulation of salicylic acid biosynthetic process"/>
    <property type="evidence" value="ECO:0007669"/>
    <property type="project" value="TreeGrafter"/>
</dbReference>
<dbReference type="PANTHER" id="PTHR31713">
    <property type="entry name" value="OS02G0177800 PROTEIN"/>
    <property type="match status" value="1"/>
</dbReference>
<evidence type="ECO:0008006" key="5">
    <source>
        <dbReference type="Google" id="ProtNLM"/>
    </source>
</evidence>
<comment type="caution">
    <text evidence="3">The sequence shown here is derived from an EMBL/GenBank/DDBJ whole genome shotgun (WGS) entry which is preliminary data.</text>
</comment>
<evidence type="ECO:0000313" key="3">
    <source>
        <dbReference type="EMBL" id="KAG8379014.1"/>
    </source>
</evidence>
<dbReference type="EMBL" id="WHWC01000007">
    <property type="protein sequence ID" value="KAG8379014.1"/>
    <property type="molecule type" value="Genomic_DNA"/>
</dbReference>
<dbReference type="AlphaFoldDB" id="A0AAV6X9G3"/>
<feature type="domain" description="Calmodulin binding protein central" evidence="2">
    <location>
        <begin position="160"/>
        <end position="221"/>
    </location>
</feature>
<dbReference type="Pfam" id="PF20451">
    <property type="entry name" value="Calmod_bind_M"/>
    <property type="match status" value="1"/>
</dbReference>
<dbReference type="GO" id="GO:0005634">
    <property type="term" value="C:nucleus"/>
    <property type="evidence" value="ECO:0007669"/>
    <property type="project" value="TreeGrafter"/>
</dbReference>
<sequence>MKLELRNGISRTIYTGEEIKGDENASIEVALIDDLTGNVVNVEPESSMNTEIIFLKGEFDVSECGDWTVDEFERNIVLEKEGKRPLLAGNVRIKLQRGVGILDNIKLRHPTSKLRPSKFRLGARVVDTFDRTRVKEAITQVFTVKDFRDKYKQKHKTPSLSDKVWRLKYIRKGGPIHKRVESNKISTVEDFLIQLLIDHEGLKRADARELLASAYKHWENTVYVDDDEDSLQQLFTGLNTFVGSQEIFGPDYLLVGRNGESSNGHSNSSFQSVKSALNSGREEDFGSFSTDGRDVIYDDAPMQLSPPPPFDKETLYSDLADFFSHENDIFDMSKADEQMTASHVAVVESRSDHNIKKGLKMWRIFYNVSRWHFSIKKLVSVRGNHKPKKHKVC</sequence>
<organism evidence="3 4">
    <name type="scientific">Buddleja alternifolia</name>
    <dbReference type="NCBI Taxonomy" id="168488"/>
    <lineage>
        <taxon>Eukaryota</taxon>
        <taxon>Viridiplantae</taxon>
        <taxon>Streptophyta</taxon>
        <taxon>Embryophyta</taxon>
        <taxon>Tracheophyta</taxon>
        <taxon>Spermatophyta</taxon>
        <taxon>Magnoliopsida</taxon>
        <taxon>eudicotyledons</taxon>
        <taxon>Gunneridae</taxon>
        <taxon>Pentapetalae</taxon>
        <taxon>asterids</taxon>
        <taxon>lamiids</taxon>
        <taxon>Lamiales</taxon>
        <taxon>Scrophulariaceae</taxon>
        <taxon>Buddlejeae</taxon>
        <taxon>Buddleja</taxon>
    </lineage>
</organism>
<evidence type="ECO:0000259" key="1">
    <source>
        <dbReference type="Pfam" id="PF07887"/>
    </source>
</evidence>
<proteinExistence type="predicted"/>
<protein>
    <recommendedName>
        <fullName evidence="5">Calmodulin-binding protein 60 A-like</fullName>
    </recommendedName>
</protein>
<dbReference type="GO" id="GO:0003700">
    <property type="term" value="F:DNA-binding transcription factor activity"/>
    <property type="evidence" value="ECO:0007669"/>
    <property type="project" value="TreeGrafter"/>
</dbReference>
<accession>A0AAV6X9G3</accession>
<reference evidence="3" key="1">
    <citation type="submission" date="2019-10" db="EMBL/GenBank/DDBJ databases">
        <authorList>
            <person name="Zhang R."/>
            <person name="Pan Y."/>
            <person name="Wang J."/>
            <person name="Ma R."/>
            <person name="Yu S."/>
        </authorList>
    </citation>
    <scope>NUCLEOTIDE SEQUENCE</scope>
    <source>
        <strain evidence="3">LA-IB0</strain>
        <tissue evidence="3">Leaf</tissue>
    </source>
</reference>
<dbReference type="GO" id="GO:0005516">
    <property type="term" value="F:calmodulin binding"/>
    <property type="evidence" value="ECO:0007669"/>
    <property type="project" value="InterPro"/>
</dbReference>
<name>A0AAV6X9G3_9LAMI</name>
<dbReference type="GO" id="GO:0043565">
    <property type="term" value="F:sequence-specific DNA binding"/>
    <property type="evidence" value="ECO:0007669"/>
    <property type="project" value="TreeGrafter"/>
</dbReference>
<dbReference type="InterPro" id="IPR046830">
    <property type="entry name" value="Calmod_bind_M"/>
</dbReference>
<dbReference type="Proteomes" id="UP000826271">
    <property type="component" value="Unassembled WGS sequence"/>
</dbReference>
<evidence type="ECO:0000313" key="4">
    <source>
        <dbReference type="Proteomes" id="UP000826271"/>
    </source>
</evidence>
<evidence type="ECO:0000259" key="2">
    <source>
        <dbReference type="Pfam" id="PF20451"/>
    </source>
</evidence>
<dbReference type="Pfam" id="PF07887">
    <property type="entry name" value="Calmodulin_bind"/>
    <property type="match status" value="1"/>
</dbReference>
<feature type="domain" description="Calmodulin binding protein-like N-terminal" evidence="1">
    <location>
        <begin position="1"/>
        <end position="146"/>
    </location>
</feature>
<gene>
    <name evidence="3" type="ORF">BUALT_Bualt07G0044200</name>
</gene>